<dbReference type="Proteomes" id="UP000561726">
    <property type="component" value="Unassembled WGS sequence"/>
</dbReference>
<dbReference type="STRING" id="1001240.GY21_17490"/>
<name>A0A099J143_9MICO</name>
<evidence type="ECO:0000313" key="2">
    <source>
        <dbReference type="EMBL" id="MBB5640692.1"/>
    </source>
</evidence>
<comment type="caution">
    <text evidence="1">The sequence shown here is derived from an EMBL/GenBank/DDBJ whole genome shotgun (WGS) entry which is preliminary data.</text>
</comment>
<proteinExistence type="predicted"/>
<organism evidence="1 3">
    <name type="scientific">Cryobacterium roopkundense</name>
    <dbReference type="NCBI Taxonomy" id="1001240"/>
    <lineage>
        <taxon>Bacteria</taxon>
        <taxon>Bacillati</taxon>
        <taxon>Actinomycetota</taxon>
        <taxon>Actinomycetes</taxon>
        <taxon>Micrococcales</taxon>
        <taxon>Microbacteriaceae</taxon>
        <taxon>Cryobacterium</taxon>
    </lineage>
</organism>
<dbReference type="AlphaFoldDB" id="A0A099J143"/>
<dbReference type="EMBL" id="JACHBQ010000001">
    <property type="protein sequence ID" value="MBB5640692.1"/>
    <property type="molecule type" value="Genomic_DNA"/>
</dbReference>
<sequence>MSDSTWNLCGRCVSGETTAPQGRLPARIERVARRLGNILPSRPPRARPVEAARQDQSDDDFVRRWLRRMLTADANQRAVMTFDSWHNPRMSLEVITDELGNLVTTHRRVVLEALRIIESGDTLMVQVCSAQGGDEAPSESESTTRVWIFDRGGARAVDAETLQGNLLPEERSARAACGARFETGWVLSGEPGGAVARAARVAERHRAAWSR</sequence>
<reference evidence="1 3" key="1">
    <citation type="submission" date="2014-08" db="EMBL/GenBank/DDBJ databases">
        <authorList>
            <person name="Sisinthy S."/>
        </authorList>
    </citation>
    <scope>NUCLEOTIDE SEQUENCE [LARGE SCALE GENOMIC DNA]</scope>
    <source>
        <strain evidence="1 3">RuG17</strain>
    </source>
</reference>
<evidence type="ECO:0000313" key="4">
    <source>
        <dbReference type="Proteomes" id="UP000561726"/>
    </source>
</evidence>
<reference evidence="2 4" key="2">
    <citation type="submission" date="2020-08" db="EMBL/GenBank/DDBJ databases">
        <title>Sequencing the genomes of 1000 actinobacteria strains.</title>
        <authorList>
            <person name="Klenk H.-P."/>
        </authorList>
    </citation>
    <scope>NUCLEOTIDE SEQUENCE [LARGE SCALE GENOMIC DNA]</scope>
    <source>
        <strain evidence="2 4">DSM 21065</strain>
    </source>
</reference>
<keyword evidence="3" id="KW-1185">Reference proteome</keyword>
<dbReference type="Proteomes" id="UP000029864">
    <property type="component" value="Unassembled WGS sequence"/>
</dbReference>
<dbReference type="RefSeq" id="WP_035838858.1">
    <property type="nucleotide sequence ID" value="NZ_JACHBQ010000001.1"/>
</dbReference>
<evidence type="ECO:0000313" key="1">
    <source>
        <dbReference type="EMBL" id="KGJ72124.1"/>
    </source>
</evidence>
<evidence type="ECO:0000313" key="3">
    <source>
        <dbReference type="Proteomes" id="UP000029864"/>
    </source>
</evidence>
<accession>A0A099J143</accession>
<dbReference type="EMBL" id="JPXF01000096">
    <property type="protein sequence ID" value="KGJ72124.1"/>
    <property type="molecule type" value="Genomic_DNA"/>
</dbReference>
<gene>
    <name evidence="2" type="ORF">BJ997_001240</name>
    <name evidence="1" type="ORF">GY21_17490</name>
</gene>
<protein>
    <submittedName>
        <fullName evidence="1">Uncharacterized protein</fullName>
    </submittedName>
</protein>
<dbReference type="OrthoDB" id="5118466at2"/>